<dbReference type="InterPro" id="IPR046879">
    <property type="entry name" value="KANL3/Tex30_Abhydrolase"/>
</dbReference>
<dbReference type="PANTHER" id="PTHR13136:SF11">
    <property type="entry name" value="TESTIS-EXPRESSED PROTEIN 30"/>
    <property type="match status" value="1"/>
</dbReference>
<organism evidence="2 3">
    <name type="scientific">Marinobacter pelagius</name>
    <dbReference type="NCBI Taxonomy" id="379482"/>
    <lineage>
        <taxon>Bacteria</taxon>
        <taxon>Pseudomonadati</taxon>
        <taxon>Pseudomonadota</taxon>
        <taxon>Gammaproteobacteria</taxon>
        <taxon>Pseudomonadales</taxon>
        <taxon>Marinobacteraceae</taxon>
        <taxon>Marinobacter</taxon>
    </lineage>
</organism>
<dbReference type="PANTHER" id="PTHR13136">
    <property type="entry name" value="TESTIS DEVELOPMENT PROTEIN PRTD"/>
    <property type="match status" value="1"/>
</dbReference>
<evidence type="ECO:0000313" key="3">
    <source>
        <dbReference type="Proteomes" id="UP000199339"/>
    </source>
</evidence>
<evidence type="ECO:0000313" key="2">
    <source>
        <dbReference type="EMBL" id="SFM75384.1"/>
    </source>
</evidence>
<accession>A0A1I4TF94</accession>
<dbReference type="SUPFAM" id="SSF53474">
    <property type="entry name" value="alpha/beta-Hydrolases"/>
    <property type="match status" value="1"/>
</dbReference>
<feature type="domain" description="KANL3/Tex30 alpha/beta hydrolase-like" evidence="1">
    <location>
        <begin position="14"/>
        <end position="210"/>
    </location>
</feature>
<evidence type="ECO:0000259" key="1">
    <source>
        <dbReference type="Pfam" id="PF20408"/>
    </source>
</evidence>
<dbReference type="RefSeq" id="WP_245777374.1">
    <property type="nucleotide sequence ID" value="NZ_FOUR01000002.1"/>
</dbReference>
<keyword evidence="3" id="KW-1185">Reference proteome</keyword>
<dbReference type="InterPro" id="IPR026555">
    <property type="entry name" value="NSL3/Tex30"/>
</dbReference>
<dbReference type="Proteomes" id="UP000199339">
    <property type="component" value="Unassembled WGS sequence"/>
</dbReference>
<gene>
    <name evidence="2" type="ORF">SAMN04487961_1126</name>
</gene>
<dbReference type="AlphaFoldDB" id="A0A1I4TF94"/>
<protein>
    <recommendedName>
        <fullName evidence="1">KANL3/Tex30 alpha/beta hydrolase-like domain-containing protein</fullName>
    </recommendedName>
</protein>
<name>A0A1I4TF94_9GAMM</name>
<dbReference type="EMBL" id="FOUR01000002">
    <property type="protein sequence ID" value="SFM75384.1"/>
    <property type="molecule type" value="Genomic_DNA"/>
</dbReference>
<dbReference type="Pfam" id="PF20408">
    <property type="entry name" value="Abhydrolase_11"/>
    <property type="match status" value="1"/>
</dbReference>
<dbReference type="Gene3D" id="3.40.50.1820">
    <property type="entry name" value="alpha/beta hydrolase"/>
    <property type="match status" value="1"/>
</dbReference>
<proteinExistence type="predicted"/>
<dbReference type="InterPro" id="IPR029058">
    <property type="entry name" value="AB_hydrolase_fold"/>
</dbReference>
<reference evidence="3" key="1">
    <citation type="submission" date="2016-10" db="EMBL/GenBank/DDBJ databases">
        <authorList>
            <person name="Varghese N."/>
            <person name="Submissions S."/>
        </authorList>
    </citation>
    <scope>NUCLEOTIDE SEQUENCE [LARGE SCALE GENOMIC DNA]</scope>
    <source>
        <strain evidence="3">CGMCC 1.6775</strain>
    </source>
</reference>
<sequence length="217" mass="24468">MELIKSNYYENQPKVVLILAHGAGAPADSPFMEELAAALDAEEVASVRFEFPYMQKRRQDGKKRPPDRQPRLLESFRDVLVRIRAEVGEACPVLIGGKSMGGRMASLLAAEETGIDGVVCFGYPFHPPGKPDNWRVDHFPRIDCPILVIQGTRDPFGKPDEVNERRRELGACQLVWLEGGNHDFQPLARQAETRQDLIKEAARQVRAFIESRVRPNH</sequence>